<reference evidence="1 2" key="1">
    <citation type="journal article" date="2020" name="Nature">
        <title>Six reference-quality genomes reveal evolution of bat adaptations.</title>
        <authorList>
            <person name="Jebb D."/>
            <person name="Huang Z."/>
            <person name="Pippel M."/>
            <person name="Hughes G.M."/>
            <person name="Lavrichenko K."/>
            <person name="Devanna P."/>
            <person name="Winkler S."/>
            <person name="Jermiin L.S."/>
            <person name="Skirmuntt E.C."/>
            <person name="Katzourakis A."/>
            <person name="Burkitt-Gray L."/>
            <person name="Ray D.A."/>
            <person name="Sullivan K.A.M."/>
            <person name="Roscito J.G."/>
            <person name="Kirilenko B.M."/>
            <person name="Davalos L.M."/>
            <person name="Corthals A.P."/>
            <person name="Power M.L."/>
            <person name="Jones G."/>
            <person name="Ransome R.D."/>
            <person name="Dechmann D.K.N."/>
            <person name="Locatelli A.G."/>
            <person name="Puechmaille S.J."/>
            <person name="Fedrigo O."/>
            <person name="Jarvis E.D."/>
            <person name="Hiller M."/>
            <person name="Vernes S.C."/>
            <person name="Myers E.W."/>
            <person name="Teeling E.C."/>
        </authorList>
    </citation>
    <scope>NUCLEOTIDE SEQUENCE [LARGE SCALE GENOMIC DNA]</scope>
    <source>
        <strain evidence="1">Bat1K_MPI-CBG_1</strain>
    </source>
</reference>
<comment type="caution">
    <text evidence="1">The sequence shown here is derived from an EMBL/GenBank/DDBJ whole genome shotgun (WGS) entry which is preliminary data.</text>
</comment>
<evidence type="ECO:0000313" key="1">
    <source>
        <dbReference type="EMBL" id="KAF6119994.1"/>
    </source>
</evidence>
<protein>
    <submittedName>
        <fullName evidence="1">Uncharacterized protein</fullName>
    </submittedName>
</protein>
<gene>
    <name evidence="1" type="ORF">HJG60_010335</name>
</gene>
<dbReference type="Proteomes" id="UP000664940">
    <property type="component" value="Unassembled WGS sequence"/>
</dbReference>
<name>A0A834AWN4_9CHIR</name>
<dbReference type="EMBL" id="JABVXQ010000003">
    <property type="protein sequence ID" value="KAF6119994.1"/>
    <property type="molecule type" value="Genomic_DNA"/>
</dbReference>
<evidence type="ECO:0000313" key="2">
    <source>
        <dbReference type="Proteomes" id="UP000664940"/>
    </source>
</evidence>
<proteinExistence type="predicted"/>
<sequence>MCPDWESHWRPFGSLAGTQSTESHQPGQDYSYVFIWPSCTYHINQEPIIWTGHSAFLSIQNKPFSNSLFLFYLLIDFRERGQQRGRGGEKRERNIDLLHLFIHLVCALTSCMCAVLNPQPWHIGTLSN</sequence>
<dbReference type="AlphaFoldDB" id="A0A834AWN4"/>
<accession>A0A834AWN4</accession>
<organism evidence="1 2">
    <name type="scientific">Phyllostomus discolor</name>
    <name type="common">pale spear-nosed bat</name>
    <dbReference type="NCBI Taxonomy" id="89673"/>
    <lineage>
        <taxon>Eukaryota</taxon>
        <taxon>Metazoa</taxon>
        <taxon>Chordata</taxon>
        <taxon>Craniata</taxon>
        <taxon>Vertebrata</taxon>
        <taxon>Euteleostomi</taxon>
        <taxon>Mammalia</taxon>
        <taxon>Eutheria</taxon>
        <taxon>Laurasiatheria</taxon>
        <taxon>Chiroptera</taxon>
        <taxon>Yangochiroptera</taxon>
        <taxon>Phyllostomidae</taxon>
        <taxon>Phyllostominae</taxon>
        <taxon>Phyllostomus</taxon>
    </lineage>
</organism>